<feature type="compositionally biased region" description="Basic and acidic residues" evidence="1">
    <location>
        <begin position="191"/>
        <end position="206"/>
    </location>
</feature>
<dbReference type="GeneID" id="96002811"/>
<dbReference type="EMBL" id="JAAQHG020000003">
    <property type="protein sequence ID" value="KAL1590218.1"/>
    <property type="molecule type" value="Genomic_DNA"/>
</dbReference>
<keyword evidence="4" id="KW-1185">Reference proteome</keyword>
<accession>A0AB34KZI6</accession>
<organism evidence="3 4">
    <name type="scientific">Cladosporium halotolerans</name>
    <dbReference type="NCBI Taxonomy" id="1052096"/>
    <lineage>
        <taxon>Eukaryota</taxon>
        <taxon>Fungi</taxon>
        <taxon>Dikarya</taxon>
        <taxon>Ascomycota</taxon>
        <taxon>Pezizomycotina</taxon>
        <taxon>Dothideomycetes</taxon>
        <taxon>Dothideomycetidae</taxon>
        <taxon>Cladosporiales</taxon>
        <taxon>Cladosporiaceae</taxon>
        <taxon>Cladosporium</taxon>
    </lineage>
</organism>
<gene>
    <name evidence="3" type="ORF">WHR41_01367</name>
</gene>
<dbReference type="InterPro" id="IPR013897">
    <property type="entry name" value="Duc1"/>
</dbReference>
<proteinExistence type="predicted"/>
<feature type="region of interest" description="Disordered" evidence="1">
    <location>
        <begin position="315"/>
        <end position="408"/>
    </location>
</feature>
<feature type="domain" description="Domain of unknown function at the cortex 1" evidence="2">
    <location>
        <begin position="33"/>
        <end position="294"/>
    </location>
</feature>
<dbReference type="PANTHER" id="PTHR34826">
    <property type="entry name" value="UPF0590 PROTEIN C409.17C"/>
    <property type="match status" value="1"/>
</dbReference>
<comment type="caution">
    <text evidence="3">The sequence shown here is derived from an EMBL/GenBank/DDBJ whole genome shotgun (WGS) entry which is preliminary data.</text>
</comment>
<evidence type="ECO:0000256" key="1">
    <source>
        <dbReference type="SAM" id="MobiDB-lite"/>
    </source>
</evidence>
<sequence length="408" mass="44643">MASTLRGALKAATSRRPSADDPEAAAPEAEKYRLIVTGGPSYDKTQHKVIPVNTGESITVENAFLTAKIAVRIRNYRGLPSRCPPTSPYFADPWHGKDQYSVAFSFVPKQDLPSLNTVWGNDFDHPVRDRLPPGFNLAFKIVKDFIDPGLSCDAYADEPWLYGPSLSCWFAFRVGEKVGEGEHFAAPGEEEVTREGGDGSGADERARLGLPENNEKRRKFFLEAANREAFTFEKGRCYTADFFNPYLDFGNCALKLPGFSLNVIRYVDNKSHCLRYVFKNRETGDVYVNVNIALLWEEDLRAAERAEKEGDEALQAAIGGEVVRGEETEPARNSPEVDGVGNGQGGDVVNDNGPADGATGDGKDSPDSESRSEAKESQTADVSQNHEIREHLEGTASADKRGNSAGIL</sequence>
<evidence type="ECO:0000259" key="2">
    <source>
        <dbReference type="Pfam" id="PF08588"/>
    </source>
</evidence>
<name>A0AB34KZI6_9PEZI</name>
<reference evidence="3 4" key="1">
    <citation type="journal article" date="2020" name="Microbiol. Resour. Announc.">
        <title>Draft Genome Sequence of a Cladosporium Species Isolated from the Mesophotic Ascidian Didemnum maculosum.</title>
        <authorList>
            <person name="Gioti A."/>
            <person name="Siaperas R."/>
            <person name="Nikolaivits E."/>
            <person name="Le Goff G."/>
            <person name="Ouazzani J."/>
            <person name="Kotoulas G."/>
            <person name="Topakas E."/>
        </authorList>
    </citation>
    <scope>NUCLEOTIDE SEQUENCE [LARGE SCALE GENOMIC DNA]</scope>
    <source>
        <strain evidence="3 4">TM138-S3</strain>
    </source>
</reference>
<dbReference type="RefSeq" id="XP_069233323.1">
    <property type="nucleotide sequence ID" value="XM_069369973.1"/>
</dbReference>
<feature type="region of interest" description="Disordered" evidence="1">
    <location>
        <begin position="1"/>
        <end position="26"/>
    </location>
</feature>
<protein>
    <recommendedName>
        <fullName evidence="2">Domain of unknown function at the cortex 1 domain-containing protein</fullName>
    </recommendedName>
</protein>
<feature type="region of interest" description="Disordered" evidence="1">
    <location>
        <begin position="185"/>
        <end position="206"/>
    </location>
</feature>
<feature type="compositionally biased region" description="Basic and acidic residues" evidence="1">
    <location>
        <begin position="361"/>
        <end position="402"/>
    </location>
</feature>
<dbReference type="AlphaFoldDB" id="A0AB34KZI6"/>
<dbReference type="Proteomes" id="UP000803884">
    <property type="component" value="Unassembled WGS sequence"/>
</dbReference>
<dbReference type="PANTHER" id="PTHR34826:SF2">
    <property type="entry name" value="UPF0590 PROTEIN C409.17C"/>
    <property type="match status" value="1"/>
</dbReference>
<evidence type="ECO:0000313" key="4">
    <source>
        <dbReference type="Proteomes" id="UP000803884"/>
    </source>
</evidence>
<evidence type="ECO:0000313" key="3">
    <source>
        <dbReference type="EMBL" id="KAL1590218.1"/>
    </source>
</evidence>
<dbReference type="Pfam" id="PF08588">
    <property type="entry name" value="Duc1"/>
    <property type="match status" value="1"/>
</dbReference>